<dbReference type="AlphaFoldDB" id="M3AA03"/>
<proteinExistence type="predicted"/>
<accession>M3AA03</accession>
<dbReference type="RefSeq" id="WP_008618631.1">
    <property type="nucleotide sequence ID" value="NZ_AONQ01000037.1"/>
</dbReference>
<organism evidence="2 3">
    <name type="scientific">Paramagnetospirillum caucaseum</name>
    <dbReference type="NCBI Taxonomy" id="1244869"/>
    <lineage>
        <taxon>Bacteria</taxon>
        <taxon>Pseudomonadati</taxon>
        <taxon>Pseudomonadota</taxon>
        <taxon>Alphaproteobacteria</taxon>
        <taxon>Rhodospirillales</taxon>
        <taxon>Magnetospirillaceae</taxon>
        <taxon>Paramagnetospirillum</taxon>
    </lineage>
</organism>
<sequence length="341" mass="37691">MRIVLVGEANEGSRTPQRLRALRDLGHEVTMVATTPPGWRYETKPGLLERLRYRLRLPADAAGANQALLTAAQGAELVILDNARSIRPATLRTVRERAPGIRLVWYSEDDSMNPIHRTRWMEGAMALFDLWVTTKSFNADPGEVPSLGVRRVLVVDNSYCPHAHAPIDPDGRFAAQVSFVGTHEAPRAADLLALAEAGIPVRVWGNGWGGLAGRSPNLRVENAPVYGDDYRRVVCSSSINLCFLRKGNRDRQTCRSLEIPAMGGFMAHEDSAEVARLLAPDREAAYFADTAELIGQCRRWLADDQGRRAVAEAGRLRVEADGHSHARRWAQILEEVIPASH</sequence>
<dbReference type="EMBL" id="AONQ01000037">
    <property type="protein sequence ID" value="EME69339.1"/>
    <property type="molecule type" value="Genomic_DNA"/>
</dbReference>
<dbReference type="Pfam" id="PF13524">
    <property type="entry name" value="Glyco_trans_1_2"/>
    <property type="match status" value="1"/>
</dbReference>
<dbReference type="STRING" id="1244869.H261_14025"/>
<name>M3AA03_9PROT</name>
<dbReference type="eggNOG" id="COG4641">
    <property type="taxonomic scope" value="Bacteria"/>
</dbReference>
<evidence type="ECO:0000313" key="3">
    <source>
        <dbReference type="Proteomes" id="UP000011744"/>
    </source>
</evidence>
<evidence type="ECO:0000259" key="1">
    <source>
        <dbReference type="Pfam" id="PF13524"/>
    </source>
</evidence>
<protein>
    <recommendedName>
        <fullName evidence="1">Spore protein YkvP/CgeB glycosyl transferase-like domain-containing protein</fullName>
    </recommendedName>
</protein>
<gene>
    <name evidence="2" type="ORF">H261_14025</name>
</gene>
<dbReference type="OrthoDB" id="110463at2"/>
<reference evidence="2 3" key="1">
    <citation type="journal article" date="2014" name="Genome Announc.">
        <title>Draft Genome Sequence of Magnetospirillum sp. Strain SO-1, a Freshwater Magnetotactic Bacterium Isolated from the Ol'khovka River, Russia.</title>
        <authorList>
            <person name="Grouzdev D.S."/>
            <person name="Dziuba M.V."/>
            <person name="Sukhacheva M.S."/>
            <person name="Mardanov A.V."/>
            <person name="Beletskiy A.V."/>
            <person name="Kuznetsov B.B."/>
            <person name="Skryabin K.G."/>
        </authorList>
    </citation>
    <scope>NUCLEOTIDE SEQUENCE [LARGE SCALE GENOMIC DNA]</scope>
    <source>
        <strain evidence="2 3">SO-1</strain>
    </source>
</reference>
<dbReference type="PATRIC" id="fig|1244869.3.peg.2826"/>
<comment type="caution">
    <text evidence="2">The sequence shown here is derived from an EMBL/GenBank/DDBJ whole genome shotgun (WGS) entry which is preliminary data.</text>
</comment>
<feature type="domain" description="Spore protein YkvP/CgeB glycosyl transferase-like" evidence="1">
    <location>
        <begin position="193"/>
        <end position="334"/>
    </location>
</feature>
<dbReference type="InterPro" id="IPR055259">
    <property type="entry name" value="YkvP/CgeB_Glyco_trans-like"/>
</dbReference>
<dbReference type="Proteomes" id="UP000011744">
    <property type="component" value="Unassembled WGS sequence"/>
</dbReference>
<evidence type="ECO:0000313" key="2">
    <source>
        <dbReference type="EMBL" id="EME69339.1"/>
    </source>
</evidence>
<keyword evidence="3" id="KW-1185">Reference proteome</keyword>